<dbReference type="InterPro" id="IPR001296">
    <property type="entry name" value="Glyco_trans_1"/>
</dbReference>
<accession>A0ABT8C9Q1</accession>
<proteinExistence type="predicted"/>
<evidence type="ECO:0000259" key="2">
    <source>
        <dbReference type="Pfam" id="PF00534"/>
    </source>
</evidence>
<keyword evidence="4" id="KW-1185">Reference proteome</keyword>
<dbReference type="EMBL" id="JAUFQS010000013">
    <property type="protein sequence ID" value="MDN3688867.1"/>
    <property type="molecule type" value="Genomic_DNA"/>
</dbReference>
<gene>
    <name evidence="3" type="ORF">QWZ15_13590</name>
</gene>
<protein>
    <submittedName>
        <fullName evidence="3">Glycosyltransferase family 1 protein</fullName>
    </submittedName>
</protein>
<dbReference type="RefSeq" id="WP_163385556.1">
    <property type="nucleotide sequence ID" value="NZ_JAUFQS010000013.1"/>
</dbReference>
<feature type="domain" description="Glycosyl transferase family 1" evidence="2">
    <location>
        <begin position="198"/>
        <end position="346"/>
    </location>
</feature>
<dbReference type="Proteomes" id="UP001236663">
    <property type="component" value="Unassembled WGS sequence"/>
</dbReference>
<sequence>MEIILIGNYPPDNQQSMERFASMLQSGFLDSGYHASIWRPIVLFGSMFSSTNTGTGKWMGYMDKWIVFPLILLFCKKKTVRNKKISFHICDHSNAPYLQFLPSDRTSITCHDVLAIRGAMGYADAYCKTSSTGKIYQKWILNHLSKAKKLAAVSQLTLTQLIAIQKNPDLSKKNWKVIYNAFNADFKPMDKKDAFPLIQKYGIKPPYSFILHVGSDQSRKNRKMLLDLAHELGKNWEGQICYAGQLPDQDLLNHSVALGLSDRLIAVPNPDHFTLMALYSTCKAFIFPSFSEGFGWPLIEAQACGAPVIASKYHPMPEISGGAALHADPTQPKEFAHAFRKLADQNFNDSLVQQGMINTRRFNKAEMIQNYLFLIGNKMGDLKTQ</sequence>
<evidence type="ECO:0000313" key="3">
    <source>
        <dbReference type="EMBL" id="MDN3688867.1"/>
    </source>
</evidence>
<evidence type="ECO:0000256" key="1">
    <source>
        <dbReference type="ARBA" id="ARBA00022679"/>
    </source>
</evidence>
<organism evidence="3 4">
    <name type="scientific">Cyclobacterium jeungdonense</name>
    <dbReference type="NCBI Taxonomy" id="708087"/>
    <lineage>
        <taxon>Bacteria</taxon>
        <taxon>Pseudomonadati</taxon>
        <taxon>Bacteroidota</taxon>
        <taxon>Cytophagia</taxon>
        <taxon>Cytophagales</taxon>
        <taxon>Cyclobacteriaceae</taxon>
        <taxon>Cyclobacterium</taxon>
    </lineage>
</organism>
<dbReference type="Pfam" id="PF00534">
    <property type="entry name" value="Glycos_transf_1"/>
    <property type="match status" value="1"/>
</dbReference>
<dbReference type="CDD" id="cd03809">
    <property type="entry name" value="GT4_MtfB-like"/>
    <property type="match status" value="1"/>
</dbReference>
<evidence type="ECO:0000313" key="4">
    <source>
        <dbReference type="Proteomes" id="UP001236663"/>
    </source>
</evidence>
<dbReference type="PANTHER" id="PTHR46401">
    <property type="entry name" value="GLYCOSYLTRANSFERASE WBBK-RELATED"/>
    <property type="match status" value="1"/>
</dbReference>
<reference evidence="4" key="1">
    <citation type="journal article" date="2019" name="Int. J. Syst. Evol. Microbiol.">
        <title>The Global Catalogue of Microorganisms (GCM) 10K type strain sequencing project: providing services to taxonomists for standard genome sequencing and annotation.</title>
        <authorList>
            <consortium name="The Broad Institute Genomics Platform"/>
            <consortium name="The Broad Institute Genome Sequencing Center for Infectious Disease"/>
            <person name="Wu L."/>
            <person name="Ma J."/>
        </authorList>
    </citation>
    <scope>NUCLEOTIDE SEQUENCE [LARGE SCALE GENOMIC DNA]</scope>
    <source>
        <strain evidence="4">CECT 7706</strain>
    </source>
</reference>
<keyword evidence="1" id="KW-0808">Transferase</keyword>
<name>A0ABT8C9Q1_9BACT</name>
<comment type="caution">
    <text evidence="3">The sequence shown here is derived from an EMBL/GenBank/DDBJ whole genome shotgun (WGS) entry which is preliminary data.</text>
</comment>
<dbReference type="PANTHER" id="PTHR46401:SF2">
    <property type="entry name" value="GLYCOSYLTRANSFERASE WBBK-RELATED"/>
    <property type="match status" value="1"/>
</dbReference>
<dbReference type="SUPFAM" id="SSF53756">
    <property type="entry name" value="UDP-Glycosyltransferase/glycogen phosphorylase"/>
    <property type="match status" value="1"/>
</dbReference>
<dbReference type="Gene3D" id="3.40.50.2000">
    <property type="entry name" value="Glycogen Phosphorylase B"/>
    <property type="match status" value="2"/>
</dbReference>